<evidence type="ECO:0000256" key="2">
    <source>
        <dbReference type="SAM" id="SignalP"/>
    </source>
</evidence>
<dbReference type="AlphaFoldDB" id="A0A9N7TXP3"/>
<dbReference type="EMBL" id="CADEAL010000468">
    <property type="protein sequence ID" value="CAB1420597.1"/>
    <property type="molecule type" value="Genomic_DNA"/>
</dbReference>
<dbReference type="SMART" id="SM00199">
    <property type="entry name" value="SCY"/>
    <property type="match status" value="1"/>
</dbReference>
<dbReference type="PANTHER" id="PTHR12015">
    <property type="entry name" value="SMALL INDUCIBLE CYTOKINE A"/>
    <property type="match status" value="1"/>
</dbReference>
<dbReference type="GO" id="GO:0008009">
    <property type="term" value="F:chemokine activity"/>
    <property type="evidence" value="ECO:0007669"/>
    <property type="project" value="InterPro"/>
</dbReference>
<dbReference type="PANTHER" id="PTHR12015:SF108">
    <property type="entry name" value="C-C MOTIF CHEMOKINE 20"/>
    <property type="match status" value="1"/>
</dbReference>
<keyword evidence="1" id="KW-0202">Cytokine</keyword>
<feature type="chain" id="PRO_5040154593" description="Chemokine interleukin-8-like domain-containing protein" evidence="2">
    <location>
        <begin position="26"/>
        <end position="110"/>
    </location>
</feature>
<dbReference type="InterPro" id="IPR036048">
    <property type="entry name" value="Interleukin_8-like_sf"/>
</dbReference>
<dbReference type="SUPFAM" id="SSF54117">
    <property type="entry name" value="Interleukin 8-like chemokines"/>
    <property type="match status" value="1"/>
</dbReference>
<sequence length="110" mass="12642">MAPWGDSKLFFCIFFISCYCTVTLAQMPMDCCLSVRNKAIERRLIVDYSHQIKGHGCSIDATILLTRRGRRLCVPAHEPWVHKVMSHVDRLKERCRGNCKSKRSTKGKQA</sequence>
<organism evidence="4 5">
    <name type="scientific">Pleuronectes platessa</name>
    <name type="common">European plaice</name>
    <dbReference type="NCBI Taxonomy" id="8262"/>
    <lineage>
        <taxon>Eukaryota</taxon>
        <taxon>Metazoa</taxon>
        <taxon>Chordata</taxon>
        <taxon>Craniata</taxon>
        <taxon>Vertebrata</taxon>
        <taxon>Euteleostomi</taxon>
        <taxon>Actinopterygii</taxon>
        <taxon>Neopterygii</taxon>
        <taxon>Teleostei</taxon>
        <taxon>Neoteleostei</taxon>
        <taxon>Acanthomorphata</taxon>
        <taxon>Carangaria</taxon>
        <taxon>Pleuronectiformes</taxon>
        <taxon>Pleuronectoidei</taxon>
        <taxon>Pleuronectidae</taxon>
        <taxon>Pleuronectes</taxon>
    </lineage>
</organism>
<dbReference type="Gene3D" id="2.40.50.40">
    <property type="match status" value="1"/>
</dbReference>
<proteinExistence type="predicted"/>
<comment type="caution">
    <text evidence="4">The sequence shown here is derived from an EMBL/GenBank/DDBJ whole genome shotgun (WGS) entry which is preliminary data.</text>
</comment>
<dbReference type="Pfam" id="PF00048">
    <property type="entry name" value="IL8"/>
    <property type="match status" value="1"/>
</dbReference>
<keyword evidence="5" id="KW-1185">Reference proteome</keyword>
<dbReference type="InterPro" id="IPR039809">
    <property type="entry name" value="Chemokine_b/g/d"/>
</dbReference>
<evidence type="ECO:0000256" key="1">
    <source>
        <dbReference type="ARBA" id="ARBA00022514"/>
    </source>
</evidence>
<evidence type="ECO:0000259" key="3">
    <source>
        <dbReference type="SMART" id="SM00199"/>
    </source>
</evidence>
<evidence type="ECO:0000313" key="4">
    <source>
        <dbReference type="EMBL" id="CAB1420597.1"/>
    </source>
</evidence>
<dbReference type="GO" id="GO:0005615">
    <property type="term" value="C:extracellular space"/>
    <property type="evidence" value="ECO:0007669"/>
    <property type="project" value="UniProtKB-KW"/>
</dbReference>
<evidence type="ECO:0000313" key="5">
    <source>
        <dbReference type="Proteomes" id="UP001153269"/>
    </source>
</evidence>
<name>A0A9N7TXP3_PLEPL</name>
<dbReference type="Proteomes" id="UP001153269">
    <property type="component" value="Unassembled WGS sequence"/>
</dbReference>
<feature type="signal peptide" evidence="2">
    <location>
        <begin position="1"/>
        <end position="25"/>
    </location>
</feature>
<reference evidence="4" key="1">
    <citation type="submission" date="2020-03" db="EMBL/GenBank/DDBJ databases">
        <authorList>
            <person name="Weist P."/>
        </authorList>
    </citation>
    <scope>NUCLEOTIDE SEQUENCE</scope>
</reference>
<keyword evidence="2" id="KW-0732">Signal</keyword>
<protein>
    <recommendedName>
        <fullName evidence="3">Chemokine interleukin-8-like domain-containing protein</fullName>
    </recommendedName>
</protein>
<feature type="domain" description="Chemokine interleukin-8-like" evidence="3">
    <location>
        <begin position="28"/>
        <end position="88"/>
    </location>
</feature>
<gene>
    <name evidence="4" type="ORF">PLEPLA_LOCUS8472</name>
</gene>
<dbReference type="GO" id="GO:0006955">
    <property type="term" value="P:immune response"/>
    <property type="evidence" value="ECO:0007669"/>
    <property type="project" value="InterPro"/>
</dbReference>
<accession>A0A9N7TXP3</accession>
<dbReference type="InterPro" id="IPR001811">
    <property type="entry name" value="Chemokine_IL8-like_dom"/>
</dbReference>